<keyword evidence="2" id="KW-1185">Reference proteome</keyword>
<evidence type="ECO:0000313" key="2">
    <source>
        <dbReference type="Proteomes" id="UP000053766"/>
    </source>
</evidence>
<sequence>MNSYLQSLRKDKPIVILLFQTTDQQIVCPECRQLTCVSNRDLPINFQMLKLVNFFEHGYDPTFCSCCQNSIVDSVYFSCKTCTKNVVCALCCVRDHKNHELDEQRFATSEEIKNASYFIDEQFAAALHRIYSLEELWDLSSLHASIIERTIIMFDMYEELASKVTFPRLMYNEYNQLNDAVISVGSLFSEMIKNIEDHRKKMLELCLKEISNFVEAVEVIYDTLGDVNRGATTSGGLFTC</sequence>
<proteinExistence type="predicted"/>
<reference evidence="1 2" key="1">
    <citation type="submission" date="2013-11" db="EMBL/GenBank/DDBJ databases">
        <title>Draft genome of the bovine lungworm Dictyocaulus viviparus.</title>
        <authorList>
            <person name="Mitreva M."/>
        </authorList>
    </citation>
    <scope>NUCLEOTIDE SEQUENCE [LARGE SCALE GENOMIC DNA]</scope>
    <source>
        <strain evidence="1 2">HannoverDv2000</strain>
    </source>
</reference>
<dbReference type="EMBL" id="KN716227">
    <property type="protein sequence ID" value="KJH49654.1"/>
    <property type="molecule type" value="Genomic_DNA"/>
</dbReference>
<evidence type="ECO:0000313" key="1">
    <source>
        <dbReference type="EMBL" id="KJH49654.1"/>
    </source>
</evidence>
<name>A0A0D8Y0S6_DICVI</name>
<gene>
    <name evidence="1" type="ORF">DICVIV_04200</name>
</gene>
<reference evidence="2" key="2">
    <citation type="journal article" date="2016" name="Sci. Rep.">
        <title>Dictyocaulus viviparus genome, variome and transcriptome elucidate lungworm biology and support future intervention.</title>
        <authorList>
            <person name="McNulty S.N."/>
            <person name="Strube C."/>
            <person name="Rosa B.A."/>
            <person name="Martin J.C."/>
            <person name="Tyagi R."/>
            <person name="Choi Y.J."/>
            <person name="Wang Q."/>
            <person name="Hallsworth Pepin K."/>
            <person name="Zhang X."/>
            <person name="Ozersky P."/>
            <person name="Wilson R.K."/>
            <person name="Sternberg P.W."/>
            <person name="Gasser R.B."/>
            <person name="Mitreva M."/>
        </authorList>
    </citation>
    <scope>NUCLEOTIDE SEQUENCE [LARGE SCALE GENOMIC DNA]</scope>
    <source>
        <strain evidence="2">HannoverDv2000</strain>
    </source>
</reference>
<dbReference type="STRING" id="29172.A0A0D8Y0S6"/>
<protein>
    <submittedName>
        <fullName evidence="1">Uncharacterized protein</fullName>
    </submittedName>
</protein>
<dbReference type="Proteomes" id="UP000053766">
    <property type="component" value="Unassembled WGS sequence"/>
</dbReference>
<organism evidence="1 2">
    <name type="scientific">Dictyocaulus viviparus</name>
    <name type="common">Bovine lungworm</name>
    <dbReference type="NCBI Taxonomy" id="29172"/>
    <lineage>
        <taxon>Eukaryota</taxon>
        <taxon>Metazoa</taxon>
        <taxon>Ecdysozoa</taxon>
        <taxon>Nematoda</taxon>
        <taxon>Chromadorea</taxon>
        <taxon>Rhabditida</taxon>
        <taxon>Rhabditina</taxon>
        <taxon>Rhabditomorpha</taxon>
        <taxon>Strongyloidea</taxon>
        <taxon>Metastrongylidae</taxon>
        <taxon>Dictyocaulus</taxon>
    </lineage>
</organism>
<accession>A0A0D8Y0S6</accession>
<dbReference type="OrthoDB" id="5874122at2759"/>
<dbReference type="AlphaFoldDB" id="A0A0D8Y0S6"/>